<organism evidence="2 3">
    <name type="scientific">Rhodanobacter lycopersici</name>
    <dbReference type="NCBI Taxonomy" id="3162487"/>
    <lineage>
        <taxon>Bacteria</taxon>
        <taxon>Pseudomonadati</taxon>
        <taxon>Pseudomonadota</taxon>
        <taxon>Gammaproteobacteria</taxon>
        <taxon>Lysobacterales</taxon>
        <taxon>Rhodanobacteraceae</taxon>
        <taxon>Rhodanobacter</taxon>
    </lineage>
</organism>
<protein>
    <recommendedName>
        <fullName evidence="4">DUF2178 domain-containing protein</fullName>
    </recommendedName>
</protein>
<comment type="caution">
    <text evidence="2">The sequence shown here is derived from an EMBL/GenBank/DDBJ whole genome shotgun (WGS) entry which is preliminary data.</text>
</comment>
<sequence>MSSLEKRAWLTLWSQCPPYLVYFLIQGVWPNWLTTFQQRIACLAVVAGVHAIAYVAGLLWMKRQERGEPLLLDERDRAIDGRATRTAYFVMLTGMIVVGVVMPFSDSGWKLTNTALLAIVLAETVRYALIVAGYRRMPRLAH</sequence>
<keyword evidence="1" id="KW-1133">Transmembrane helix</keyword>
<feature type="transmembrane region" description="Helical" evidence="1">
    <location>
        <begin position="12"/>
        <end position="32"/>
    </location>
</feature>
<evidence type="ECO:0000313" key="3">
    <source>
        <dbReference type="Proteomes" id="UP001556220"/>
    </source>
</evidence>
<proteinExistence type="predicted"/>
<feature type="transmembrane region" description="Helical" evidence="1">
    <location>
        <begin position="38"/>
        <end position="61"/>
    </location>
</feature>
<evidence type="ECO:0008006" key="4">
    <source>
        <dbReference type="Google" id="ProtNLM"/>
    </source>
</evidence>
<accession>A0ABV3QBC3</accession>
<dbReference type="EMBL" id="JBFOHK010000001">
    <property type="protein sequence ID" value="MEW9570821.1"/>
    <property type="molecule type" value="Genomic_DNA"/>
</dbReference>
<keyword evidence="3" id="KW-1185">Reference proteome</keyword>
<feature type="transmembrane region" description="Helical" evidence="1">
    <location>
        <begin position="82"/>
        <end position="102"/>
    </location>
</feature>
<keyword evidence="1" id="KW-0812">Transmembrane</keyword>
<evidence type="ECO:0000313" key="2">
    <source>
        <dbReference type="EMBL" id="MEW9570821.1"/>
    </source>
</evidence>
<dbReference type="RefSeq" id="WP_367852894.1">
    <property type="nucleotide sequence ID" value="NZ_JBFOHK010000001.1"/>
</dbReference>
<gene>
    <name evidence="2" type="ORF">ABQJ54_03595</name>
</gene>
<name>A0ABV3QBC3_9GAMM</name>
<feature type="transmembrane region" description="Helical" evidence="1">
    <location>
        <begin position="114"/>
        <end position="134"/>
    </location>
</feature>
<evidence type="ECO:0000256" key="1">
    <source>
        <dbReference type="SAM" id="Phobius"/>
    </source>
</evidence>
<reference evidence="2 3" key="1">
    <citation type="submission" date="2024-06" db="EMBL/GenBank/DDBJ databases">
        <authorList>
            <person name="Woo H."/>
        </authorList>
    </citation>
    <scope>NUCLEOTIDE SEQUENCE [LARGE SCALE GENOMIC DNA]</scope>
    <source>
        <strain evidence="2 3">Si-c</strain>
    </source>
</reference>
<dbReference type="Proteomes" id="UP001556220">
    <property type="component" value="Unassembled WGS sequence"/>
</dbReference>
<keyword evidence="1" id="KW-0472">Membrane</keyword>